<dbReference type="Proteomes" id="UP001596527">
    <property type="component" value="Unassembled WGS sequence"/>
</dbReference>
<name>A0ABW2SK72_9ACTO</name>
<dbReference type="PROSITE" id="PS51257">
    <property type="entry name" value="PROKAR_LIPOPROTEIN"/>
    <property type="match status" value="1"/>
</dbReference>
<keyword evidence="4" id="KW-1185">Reference proteome</keyword>
<feature type="signal peptide" evidence="2">
    <location>
        <begin position="1"/>
        <end position="18"/>
    </location>
</feature>
<organism evidence="3 4">
    <name type="scientific">Schaalia naturae</name>
    <dbReference type="NCBI Taxonomy" id="635203"/>
    <lineage>
        <taxon>Bacteria</taxon>
        <taxon>Bacillati</taxon>
        <taxon>Actinomycetota</taxon>
        <taxon>Actinomycetes</taxon>
        <taxon>Actinomycetales</taxon>
        <taxon>Actinomycetaceae</taxon>
        <taxon>Schaalia</taxon>
    </lineage>
</organism>
<evidence type="ECO:0000256" key="1">
    <source>
        <dbReference type="SAM" id="MobiDB-lite"/>
    </source>
</evidence>
<gene>
    <name evidence="3" type="ORF">ACFQWG_03355</name>
</gene>
<reference evidence="4" key="1">
    <citation type="journal article" date="2019" name="Int. J. Syst. Evol. Microbiol.">
        <title>The Global Catalogue of Microorganisms (GCM) 10K type strain sequencing project: providing services to taxonomists for standard genome sequencing and annotation.</title>
        <authorList>
            <consortium name="The Broad Institute Genomics Platform"/>
            <consortium name="The Broad Institute Genome Sequencing Center for Infectious Disease"/>
            <person name="Wu L."/>
            <person name="Ma J."/>
        </authorList>
    </citation>
    <scope>NUCLEOTIDE SEQUENCE [LARGE SCALE GENOMIC DNA]</scope>
    <source>
        <strain evidence="4">CCUG 56698</strain>
    </source>
</reference>
<proteinExistence type="predicted"/>
<comment type="caution">
    <text evidence="3">The sequence shown here is derived from an EMBL/GenBank/DDBJ whole genome shotgun (WGS) entry which is preliminary data.</text>
</comment>
<sequence>MRRTRELLALVALTSVLAVTGCSQGELTAPSGAEQSGTEQSGTPNLDSARIDSVLSDVQETLTAGDAEMSADDLKARVADPALRLRAAQYALARAKGATATPLDLTAQTVTVTNAASWPRAIVDIAQADEGDLPIVYVLRQDGPRSGYKLVNWTRLLGGTSLTTISADQGSPYVGADATGFVMTPAQAVSAYVDMLNGQTAGDDHFTTDEFAQTYLDEAASINQSVQAAGSVTAEAEAPDDDSGISGVVLRDGSALVAASFTYTHTYARTVKDSTMKLGGAAAQLNEGDDSVIGTVTTHYLVTVLIQIPDQDTGGKASVVGAERAIESVSRDDTKKPEGE</sequence>
<dbReference type="EMBL" id="JBHTEF010000001">
    <property type="protein sequence ID" value="MFC7580260.1"/>
    <property type="molecule type" value="Genomic_DNA"/>
</dbReference>
<keyword evidence="2" id="KW-0732">Signal</keyword>
<evidence type="ECO:0000256" key="2">
    <source>
        <dbReference type="SAM" id="SignalP"/>
    </source>
</evidence>
<evidence type="ECO:0008006" key="5">
    <source>
        <dbReference type="Google" id="ProtNLM"/>
    </source>
</evidence>
<feature type="compositionally biased region" description="Polar residues" evidence="1">
    <location>
        <begin position="33"/>
        <end position="46"/>
    </location>
</feature>
<feature type="region of interest" description="Disordered" evidence="1">
    <location>
        <begin position="27"/>
        <end position="48"/>
    </location>
</feature>
<dbReference type="RefSeq" id="WP_380972098.1">
    <property type="nucleotide sequence ID" value="NZ_JBHTEF010000001.1"/>
</dbReference>
<evidence type="ECO:0000313" key="4">
    <source>
        <dbReference type="Proteomes" id="UP001596527"/>
    </source>
</evidence>
<protein>
    <recommendedName>
        <fullName evidence="5">Lipoprotein</fullName>
    </recommendedName>
</protein>
<feature type="chain" id="PRO_5045260785" description="Lipoprotein" evidence="2">
    <location>
        <begin position="19"/>
        <end position="340"/>
    </location>
</feature>
<accession>A0ABW2SK72</accession>
<evidence type="ECO:0000313" key="3">
    <source>
        <dbReference type="EMBL" id="MFC7580260.1"/>
    </source>
</evidence>